<evidence type="ECO:0000256" key="1">
    <source>
        <dbReference type="SAM" id="MobiDB-lite"/>
    </source>
</evidence>
<dbReference type="KEGG" id="trr:M419DRAFT_99393"/>
<dbReference type="EMBL" id="KI911147">
    <property type="protein sequence ID" value="ETS01822.1"/>
    <property type="molecule type" value="Genomic_DNA"/>
</dbReference>
<proteinExistence type="predicted"/>
<dbReference type="Proteomes" id="UP000024376">
    <property type="component" value="Unassembled WGS sequence"/>
</dbReference>
<dbReference type="HOGENOM" id="CLU_129420_0_0_1"/>
<sequence>MASQTASLTASRKPRVSRDTGFPEPFDQFSNTTLPHPDADLSPNACITHDDLIGDYALKRKRMSFLSRNKNRRTLTHGSLGAQSGLVNSVMSLSLSRSSSSSLQVVGEAAPRLTSPSTASFQSKCGSESAESTKKEDETPPSSPDSTGHSPKKSHRFSKWRRSRGEDRD</sequence>
<accession>A0A024SCB1</accession>
<name>A0A024SCB1_HYPJR</name>
<feature type="region of interest" description="Disordered" evidence="1">
    <location>
        <begin position="1"/>
        <end position="38"/>
    </location>
</feature>
<feature type="compositionally biased region" description="Low complexity" evidence="1">
    <location>
        <begin position="93"/>
        <end position="106"/>
    </location>
</feature>
<feature type="compositionally biased region" description="Basic residues" evidence="1">
    <location>
        <begin position="150"/>
        <end position="162"/>
    </location>
</feature>
<feature type="region of interest" description="Disordered" evidence="1">
    <location>
        <begin position="93"/>
        <end position="169"/>
    </location>
</feature>
<evidence type="ECO:0000313" key="2">
    <source>
        <dbReference type="EMBL" id="ETS01822.1"/>
    </source>
</evidence>
<evidence type="ECO:0000313" key="3">
    <source>
        <dbReference type="Proteomes" id="UP000024376"/>
    </source>
</evidence>
<gene>
    <name evidence="2" type="ORF">M419DRAFT_99393</name>
</gene>
<reference evidence="3" key="1">
    <citation type="journal article" date="2013" name="Ind. Biotechnol.">
        <title>Comparative genomics analysis of Trichoderma reesei strains.</title>
        <authorList>
            <person name="Koike H."/>
            <person name="Aerts A."/>
            <person name="LaButti K."/>
            <person name="Grigoriev I.V."/>
            <person name="Baker S.E."/>
        </authorList>
    </citation>
    <scope>NUCLEOTIDE SEQUENCE [LARGE SCALE GENOMIC DNA]</scope>
    <source>
        <strain evidence="3">ATCC 56765 / BCRC 32924 / NRRL 11460 / Rut C-30</strain>
    </source>
</reference>
<feature type="compositionally biased region" description="Polar residues" evidence="1">
    <location>
        <begin position="1"/>
        <end position="10"/>
    </location>
</feature>
<dbReference type="OrthoDB" id="5209158at2759"/>
<dbReference type="AlphaFoldDB" id="A0A024SCB1"/>
<organism evidence="2 3">
    <name type="scientific">Hypocrea jecorina (strain ATCC 56765 / BCRC 32924 / NRRL 11460 / Rut C-30)</name>
    <name type="common">Trichoderma reesei</name>
    <dbReference type="NCBI Taxonomy" id="1344414"/>
    <lineage>
        <taxon>Eukaryota</taxon>
        <taxon>Fungi</taxon>
        <taxon>Dikarya</taxon>
        <taxon>Ascomycota</taxon>
        <taxon>Pezizomycotina</taxon>
        <taxon>Sordariomycetes</taxon>
        <taxon>Hypocreomycetidae</taxon>
        <taxon>Hypocreales</taxon>
        <taxon>Hypocreaceae</taxon>
        <taxon>Trichoderma</taxon>
    </lineage>
</organism>
<protein>
    <submittedName>
        <fullName evidence="2">Uncharacterized protein</fullName>
    </submittedName>
</protein>
<feature type="compositionally biased region" description="Polar residues" evidence="1">
    <location>
        <begin position="114"/>
        <end position="130"/>
    </location>
</feature>